<dbReference type="AlphaFoldDB" id="A0A1S4AGC8"/>
<accession>A0A1S4AGC8</accession>
<dbReference type="GO" id="GO:0046983">
    <property type="term" value="F:protein dimerization activity"/>
    <property type="evidence" value="ECO:0007669"/>
    <property type="project" value="InterPro"/>
</dbReference>
<dbReference type="RefSeq" id="XP_016475478.1">
    <property type="nucleotide sequence ID" value="XM_016619992.2"/>
</dbReference>
<evidence type="ECO:0000256" key="5">
    <source>
        <dbReference type="SAM" id="MobiDB-lite"/>
    </source>
</evidence>
<feature type="domain" description="BHLH" evidence="6">
    <location>
        <begin position="271"/>
        <end position="321"/>
    </location>
</feature>
<comment type="subcellular location">
    <subcellularLocation>
        <location evidence="1">Nucleus</location>
    </subcellularLocation>
</comment>
<feature type="region of interest" description="Disordered" evidence="5">
    <location>
        <begin position="174"/>
        <end position="263"/>
    </location>
</feature>
<dbReference type="GO" id="GO:0005634">
    <property type="term" value="C:nucleus"/>
    <property type="evidence" value="ECO:0000318"/>
    <property type="project" value="GO_Central"/>
</dbReference>
<name>A0A1S4AGC8_TOBAC</name>
<evidence type="ECO:0000313" key="8">
    <source>
        <dbReference type="RefSeq" id="XP_016475478.1"/>
    </source>
</evidence>
<feature type="compositionally biased region" description="Polar residues" evidence="5">
    <location>
        <begin position="214"/>
        <end position="225"/>
    </location>
</feature>
<proteinExistence type="predicted"/>
<evidence type="ECO:0000313" key="7">
    <source>
        <dbReference type="Proteomes" id="UP000790787"/>
    </source>
</evidence>
<dbReference type="PANTHER" id="PTHR12565">
    <property type="entry name" value="STEROL REGULATORY ELEMENT-BINDING PROTEIN"/>
    <property type="match status" value="1"/>
</dbReference>
<feature type="compositionally biased region" description="Basic and acidic residues" evidence="5">
    <location>
        <begin position="226"/>
        <end position="263"/>
    </location>
</feature>
<dbReference type="InterPro" id="IPR024097">
    <property type="entry name" value="bHLH_ZIP_TF"/>
</dbReference>
<keyword evidence="3" id="KW-0804">Transcription</keyword>
<evidence type="ECO:0000259" key="6">
    <source>
        <dbReference type="PROSITE" id="PS50888"/>
    </source>
</evidence>
<dbReference type="Proteomes" id="UP000790787">
    <property type="component" value="Chromosome 15"/>
</dbReference>
<reference evidence="7" key="1">
    <citation type="journal article" date="2014" name="Nat. Commun.">
        <title>The tobacco genome sequence and its comparison with those of tomato and potato.</title>
        <authorList>
            <person name="Sierro N."/>
            <person name="Battey J.N."/>
            <person name="Ouadi S."/>
            <person name="Bakaher N."/>
            <person name="Bovet L."/>
            <person name="Willig A."/>
            <person name="Goepfert S."/>
            <person name="Peitsch M.C."/>
            <person name="Ivanov N.V."/>
        </authorList>
    </citation>
    <scope>NUCLEOTIDE SEQUENCE [LARGE SCALE GENOMIC DNA]</scope>
</reference>
<dbReference type="Pfam" id="PF00010">
    <property type="entry name" value="HLH"/>
    <property type="match status" value="1"/>
</dbReference>
<dbReference type="GeneID" id="107797129"/>
<sequence length="444" mass="49568">MDKKNMFLNNVNTMNELNCFYNPSWENDPFESTLSSIVSSPVTSNIMPSNSNNSSGDNFVLRELIGKLGNICNSGEISPNSYVNSTNNSCYTTPLNSPPRLNLSNFDHQINGNLQLLGVNHLPNSTNLAHFSVDSEYVNRNVQNLESGKLSRVSSSKCINVSGSQLGVQEFKESEFGESMENSSVSEQIPLGNDANSKKRKSAPKKKAKETIAKNANVSTENNESSAKRSKSDEKNGSDIDAAETKEQNKDNPKTAEPPKDYIHVRARRGQATDAHSLAERVRREKIGERMKFLQDLVPGCNKVTGKAVMLDEIINYVQSLQCQVEFLSMKLSNMNPRMDFNTESLISKNMFQSAESLQHNLHPSETSTAFPYEFQSQHCPNGYMARNVNIMQLPHMEEFVEQTPQVPTFFEDDLHSVIQMGFGQIQAQNFPGNMPSAQMKVEL</sequence>
<dbReference type="GO" id="GO:0003700">
    <property type="term" value="F:DNA-binding transcription factor activity"/>
    <property type="evidence" value="ECO:0000318"/>
    <property type="project" value="GO_Central"/>
</dbReference>
<dbReference type="SUPFAM" id="SSF47459">
    <property type="entry name" value="HLH, helix-loop-helix DNA-binding domain"/>
    <property type="match status" value="1"/>
</dbReference>
<dbReference type="OrthoDB" id="775589at2759"/>
<evidence type="ECO:0000256" key="4">
    <source>
        <dbReference type="ARBA" id="ARBA00023242"/>
    </source>
</evidence>
<evidence type="ECO:0000256" key="1">
    <source>
        <dbReference type="ARBA" id="ARBA00004123"/>
    </source>
</evidence>
<keyword evidence="7" id="KW-1185">Reference proteome</keyword>
<dbReference type="Gene3D" id="4.10.280.10">
    <property type="entry name" value="Helix-loop-helix DNA-binding domain"/>
    <property type="match status" value="1"/>
</dbReference>
<keyword evidence="4" id="KW-0539">Nucleus</keyword>
<evidence type="ECO:0000256" key="3">
    <source>
        <dbReference type="ARBA" id="ARBA00023163"/>
    </source>
</evidence>
<protein>
    <submittedName>
        <fullName evidence="8">Transcription factor bHLH77</fullName>
    </submittedName>
</protein>
<organism evidence="7 8">
    <name type="scientific">Nicotiana tabacum</name>
    <name type="common">Common tobacco</name>
    <dbReference type="NCBI Taxonomy" id="4097"/>
    <lineage>
        <taxon>Eukaryota</taxon>
        <taxon>Viridiplantae</taxon>
        <taxon>Streptophyta</taxon>
        <taxon>Embryophyta</taxon>
        <taxon>Tracheophyta</taxon>
        <taxon>Spermatophyta</taxon>
        <taxon>Magnoliopsida</taxon>
        <taxon>eudicotyledons</taxon>
        <taxon>Gunneridae</taxon>
        <taxon>Pentapetalae</taxon>
        <taxon>asterids</taxon>
        <taxon>lamiids</taxon>
        <taxon>Solanales</taxon>
        <taxon>Solanaceae</taxon>
        <taxon>Nicotianoideae</taxon>
        <taxon>Nicotianeae</taxon>
        <taxon>Nicotiana</taxon>
    </lineage>
</organism>
<dbReference type="OMA" id="FMTEMSA"/>
<feature type="compositionally biased region" description="Basic residues" evidence="5">
    <location>
        <begin position="198"/>
        <end position="208"/>
    </location>
</feature>
<reference evidence="8" key="2">
    <citation type="submission" date="2025-08" db="UniProtKB">
        <authorList>
            <consortium name="RefSeq"/>
        </authorList>
    </citation>
    <scope>IDENTIFICATION</scope>
    <source>
        <tissue evidence="8">Leaf</tissue>
    </source>
</reference>
<dbReference type="PaxDb" id="4097-A0A1S4AGC8"/>
<dbReference type="CDD" id="cd18919">
    <property type="entry name" value="bHLH_AtBPE_like"/>
    <property type="match status" value="1"/>
</dbReference>
<gene>
    <name evidence="8" type="primary">LOC107797129</name>
</gene>
<dbReference type="SMART" id="SM00353">
    <property type="entry name" value="HLH"/>
    <property type="match status" value="1"/>
</dbReference>
<dbReference type="STRING" id="4097.A0A1S4AGC8"/>
<dbReference type="RefSeq" id="XP_016475478.1">
    <property type="nucleotide sequence ID" value="XM_016619992.1"/>
</dbReference>
<keyword evidence="2" id="KW-0805">Transcription regulation</keyword>
<dbReference type="PANTHER" id="PTHR12565:SF339">
    <property type="entry name" value="TRANSCRIPTION FACTOR BHLH62-LIKE"/>
    <property type="match status" value="1"/>
</dbReference>
<dbReference type="KEGG" id="nta:107797129"/>
<dbReference type="FunFam" id="4.10.280.10:FF:000002">
    <property type="entry name" value="Basic helix-loop-helix transcription factor"/>
    <property type="match status" value="1"/>
</dbReference>
<dbReference type="InterPro" id="IPR011598">
    <property type="entry name" value="bHLH_dom"/>
</dbReference>
<evidence type="ECO:0000256" key="2">
    <source>
        <dbReference type="ARBA" id="ARBA00023015"/>
    </source>
</evidence>
<dbReference type="PROSITE" id="PS50888">
    <property type="entry name" value="BHLH"/>
    <property type="match status" value="1"/>
</dbReference>
<dbReference type="InterPro" id="IPR036638">
    <property type="entry name" value="HLH_DNA-bd_sf"/>
</dbReference>